<feature type="region of interest" description="Disordered" evidence="2">
    <location>
        <begin position="388"/>
        <end position="410"/>
    </location>
</feature>
<dbReference type="InParanoid" id="A0A6P7YFY3"/>
<dbReference type="InterPro" id="IPR001932">
    <property type="entry name" value="PPM-type_phosphatase-like_dom"/>
</dbReference>
<dbReference type="GO" id="GO:0004722">
    <property type="term" value="F:protein serine/threonine phosphatase activity"/>
    <property type="evidence" value="ECO:0007669"/>
    <property type="project" value="InterPro"/>
</dbReference>
<dbReference type="GeneID" id="115472058"/>
<feature type="domain" description="PPM-type phosphatase" evidence="3">
    <location>
        <begin position="231"/>
        <end position="647"/>
    </location>
</feature>
<accession>A0A6P7YFY3</accession>
<dbReference type="SMART" id="SM00332">
    <property type="entry name" value="PP2Cc"/>
    <property type="match status" value="1"/>
</dbReference>
<protein>
    <submittedName>
        <fullName evidence="5">Protein phosphatase 2C-like domain-containing protein 1</fullName>
    </submittedName>
</protein>
<keyword evidence="4" id="KW-1185">Reference proteome</keyword>
<dbReference type="InterPro" id="IPR036457">
    <property type="entry name" value="PPM-type-like_dom_sf"/>
</dbReference>
<dbReference type="PANTHER" id="PTHR13832:SF837">
    <property type="entry name" value="PROTEIN PHOSPHATASE 2C-LIKE DOMAIN-CONTAINING PROTEIN 1"/>
    <property type="match status" value="1"/>
</dbReference>
<name>A0A6P7YFY3_9AMPH</name>
<organism evidence="4 5">
    <name type="scientific">Microcaecilia unicolor</name>
    <dbReference type="NCBI Taxonomy" id="1415580"/>
    <lineage>
        <taxon>Eukaryota</taxon>
        <taxon>Metazoa</taxon>
        <taxon>Chordata</taxon>
        <taxon>Craniata</taxon>
        <taxon>Vertebrata</taxon>
        <taxon>Euteleostomi</taxon>
        <taxon>Amphibia</taxon>
        <taxon>Gymnophiona</taxon>
        <taxon>Siphonopidae</taxon>
        <taxon>Microcaecilia</taxon>
    </lineage>
</organism>
<proteinExistence type="inferred from homology"/>
<feature type="compositionally biased region" description="Basic and acidic residues" evidence="2">
    <location>
        <begin position="8"/>
        <end position="17"/>
    </location>
</feature>
<sequence>MEEDDDLSGDRRMESKNRLPSIAETISSLSDTQSTFEGQSSQGAEGQAAQDTELQGSQDSEGQAAQDTEGQATQDIQHQGLEDTDSQGAQNREHQNAQGTECQDAQDTELRETEDVEMRVPCSICKEIIQLHWLYHHRQQHRALAILGYKPGDHPANIESLVCKRDKIISKVWKSSHNNERKVQKIDNSFDRLKEKLMPTLHYIHQDDVKVKDTDSSPVYRIKLSNQVIKALAICEDKNAAWRTSMEDAFIAVDSYGKKPNSCFFGLFDGFHGALAGSLASAELPTLILEQFSKIDSSYLLTKEDVQRVVHLEPVFKSNYWEPEPICSSEEHKEEITKESELEQVKTTHANAFRRMDRLLKMGKNEVSKVRWSGCTAVTCIIDNNSHRDEKGATERQDTELTESAETKTQDSRGIMHVANLGNIHAVLCKDGKSCCLTKEHSTSNKKERNRIRQAGGSISTNERWGLVEGITKVTRALGCHGDPKLKNSVIPIPSTISVPIEQSWQFLILASSGLWNVLNKNEVVSIVIELFSSFVGYYKNSQRRDIHGFNYNIPVDAPDLGPMPQSTMTEEQAEAGVQFIENDSTQASLKNSPSDEDGKHLPITGSQQVEKETMYDSAAAFISKQLVRSALLAGSQENITVLVALLHGCDAILVKNDHL</sequence>
<evidence type="ECO:0000313" key="5">
    <source>
        <dbReference type="RefSeq" id="XP_030062010.1"/>
    </source>
</evidence>
<feature type="compositionally biased region" description="Polar residues" evidence="2">
    <location>
        <begin position="86"/>
        <end position="103"/>
    </location>
</feature>
<evidence type="ECO:0000256" key="1">
    <source>
        <dbReference type="ARBA" id="ARBA00006702"/>
    </source>
</evidence>
<dbReference type="RefSeq" id="XP_030062010.1">
    <property type="nucleotide sequence ID" value="XM_030206150.1"/>
</dbReference>
<dbReference type="Proteomes" id="UP000515156">
    <property type="component" value="Chromosome 1"/>
</dbReference>
<dbReference type="KEGG" id="muo:115472058"/>
<dbReference type="FunCoup" id="A0A6P7YFY3">
    <property type="interactions" value="17"/>
</dbReference>
<dbReference type="CTD" id="151649"/>
<dbReference type="Gene3D" id="3.60.40.10">
    <property type="entry name" value="PPM-type phosphatase domain"/>
    <property type="match status" value="1"/>
</dbReference>
<feature type="compositionally biased region" description="Polar residues" evidence="2">
    <location>
        <begin position="24"/>
        <end position="36"/>
    </location>
</feature>
<feature type="compositionally biased region" description="Low complexity" evidence="2">
    <location>
        <begin position="37"/>
        <end position="50"/>
    </location>
</feature>
<gene>
    <name evidence="5" type="primary">PP2D1</name>
</gene>
<dbReference type="PROSITE" id="PS51746">
    <property type="entry name" value="PPM_2"/>
    <property type="match status" value="1"/>
</dbReference>
<evidence type="ECO:0000313" key="4">
    <source>
        <dbReference type="Proteomes" id="UP000515156"/>
    </source>
</evidence>
<dbReference type="PANTHER" id="PTHR13832">
    <property type="entry name" value="PROTEIN PHOSPHATASE 2C"/>
    <property type="match status" value="1"/>
</dbReference>
<dbReference type="OrthoDB" id="343114at2759"/>
<feature type="compositionally biased region" description="Polar residues" evidence="2">
    <location>
        <begin position="52"/>
        <end position="77"/>
    </location>
</feature>
<dbReference type="Pfam" id="PF00481">
    <property type="entry name" value="PP2C"/>
    <property type="match status" value="1"/>
</dbReference>
<comment type="similarity">
    <text evidence="1">Belongs to the PP2C family.</text>
</comment>
<dbReference type="CDD" id="cd00143">
    <property type="entry name" value="PP2Cc"/>
    <property type="match status" value="1"/>
</dbReference>
<dbReference type="InterPro" id="IPR015655">
    <property type="entry name" value="PP2C"/>
</dbReference>
<evidence type="ECO:0000256" key="2">
    <source>
        <dbReference type="SAM" id="MobiDB-lite"/>
    </source>
</evidence>
<evidence type="ECO:0000259" key="3">
    <source>
        <dbReference type="PROSITE" id="PS51746"/>
    </source>
</evidence>
<reference evidence="5" key="1">
    <citation type="submission" date="2025-08" db="UniProtKB">
        <authorList>
            <consortium name="RefSeq"/>
        </authorList>
    </citation>
    <scope>IDENTIFICATION</scope>
</reference>
<dbReference type="AlphaFoldDB" id="A0A6P7YFY3"/>
<feature type="region of interest" description="Disordered" evidence="2">
    <location>
        <begin position="1"/>
        <end position="115"/>
    </location>
</feature>
<dbReference type="SUPFAM" id="SSF81606">
    <property type="entry name" value="PP2C-like"/>
    <property type="match status" value="1"/>
</dbReference>